<dbReference type="EMBL" id="FUZZ01000001">
    <property type="protein sequence ID" value="SKC95694.1"/>
    <property type="molecule type" value="Genomic_DNA"/>
</dbReference>
<protein>
    <submittedName>
        <fullName evidence="4">Uncharacterized protein</fullName>
    </submittedName>
</protein>
<name>A0A1T5N5S2_9BACT</name>
<gene>
    <name evidence="4" type="ORF">SAMN05660461_0486</name>
</gene>
<feature type="region of interest" description="Disordered" evidence="2">
    <location>
        <begin position="79"/>
        <end position="117"/>
    </location>
</feature>
<organism evidence="4 5">
    <name type="scientific">Chitinophaga ginsengisegetis</name>
    <dbReference type="NCBI Taxonomy" id="393003"/>
    <lineage>
        <taxon>Bacteria</taxon>
        <taxon>Pseudomonadati</taxon>
        <taxon>Bacteroidota</taxon>
        <taxon>Chitinophagia</taxon>
        <taxon>Chitinophagales</taxon>
        <taxon>Chitinophagaceae</taxon>
        <taxon>Chitinophaga</taxon>
    </lineage>
</organism>
<keyword evidence="5" id="KW-1185">Reference proteome</keyword>
<dbReference type="AlphaFoldDB" id="A0A1T5N5S2"/>
<reference evidence="4 5" key="1">
    <citation type="submission" date="2017-02" db="EMBL/GenBank/DDBJ databases">
        <authorList>
            <person name="Peterson S.W."/>
        </authorList>
    </citation>
    <scope>NUCLEOTIDE SEQUENCE [LARGE SCALE GENOMIC DNA]</scope>
    <source>
        <strain evidence="4 5">DSM 18108</strain>
    </source>
</reference>
<evidence type="ECO:0000313" key="5">
    <source>
        <dbReference type="Proteomes" id="UP000190166"/>
    </source>
</evidence>
<evidence type="ECO:0000256" key="3">
    <source>
        <dbReference type="SAM" id="SignalP"/>
    </source>
</evidence>
<proteinExistence type="predicted"/>
<accession>A0A1T5N5S2</accession>
<evidence type="ECO:0000256" key="1">
    <source>
        <dbReference type="SAM" id="Coils"/>
    </source>
</evidence>
<keyword evidence="3" id="KW-0732">Signal</keyword>
<feature type="signal peptide" evidence="3">
    <location>
        <begin position="1"/>
        <end position="21"/>
    </location>
</feature>
<evidence type="ECO:0000256" key="2">
    <source>
        <dbReference type="SAM" id="MobiDB-lite"/>
    </source>
</evidence>
<feature type="compositionally biased region" description="Basic and acidic residues" evidence="2">
    <location>
        <begin position="93"/>
        <end position="103"/>
    </location>
</feature>
<keyword evidence="1" id="KW-0175">Coiled coil</keyword>
<feature type="chain" id="PRO_5013205260" evidence="3">
    <location>
        <begin position="22"/>
        <end position="155"/>
    </location>
</feature>
<sequence length="155" mass="17580">MKKLTTSLVLSIVFPATMCVAQNKMDQTDSIRIQKQVRDLHEDLADLKQQREKLLLQIPRDSIGLEKAIEASHDWQIKSRNSARKAVGGTISENKRSEKDARSAKQATVEAEEYEGKLQKERQKLTHLTEKIAKVEEKIMSLQAKISGTSDDIQH</sequence>
<evidence type="ECO:0000313" key="4">
    <source>
        <dbReference type="EMBL" id="SKC95694.1"/>
    </source>
</evidence>
<dbReference type="RefSeq" id="WP_143313469.1">
    <property type="nucleotide sequence ID" value="NZ_FUZZ01000001.1"/>
</dbReference>
<feature type="coiled-coil region" evidence="1">
    <location>
        <begin position="30"/>
        <end position="57"/>
    </location>
</feature>
<dbReference type="Proteomes" id="UP000190166">
    <property type="component" value="Unassembled WGS sequence"/>
</dbReference>